<dbReference type="InterPro" id="IPR006162">
    <property type="entry name" value="Ppantetheine_attach_site"/>
</dbReference>
<name>A0A2T6G3M4_9BACL</name>
<dbReference type="GO" id="GO:0005829">
    <property type="term" value="C:cytosol"/>
    <property type="evidence" value="ECO:0007669"/>
    <property type="project" value="TreeGrafter"/>
</dbReference>
<evidence type="ECO:0000313" key="8">
    <source>
        <dbReference type="EMBL" id="PUA38769.1"/>
    </source>
</evidence>
<evidence type="ECO:0000256" key="6">
    <source>
        <dbReference type="ARBA" id="ARBA00023194"/>
    </source>
</evidence>
<dbReference type="InterPro" id="IPR029058">
    <property type="entry name" value="AB_hydrolase_fold"/>
</dbReference>
<dbReference type="GO" id="GO:0044550">
    <property type="term" value="P:secondary metabolite biosynthetic process"/>
    <property type="evidence" value="ECO:0007669"/>
    <property type="project" value="TreeGrafter"/>
</dbReference>
<dbReference type="FunFam" id="1.10.1200.10:FF:000005">
    <property type="entry name" value="Nonribosomal peptide synthetase 1"/>
    <property type="match status" value="1"/>
</dbReference>
<evidence type="ECO:0000256" key="2">
    <source>
        <dbReference type="ARBA" id="ARBA00006432"/>
    </source>
</evidence>
<accession>A0A2T6G3M4</accession>
<proteinExistence type="inferred from homology"/>
<dbReference type="Pfam" id="PF13193">
    <property type="entry name" value="AMP-binding_C"/>
    <property type="match status" value="1"/>
</dbReference>
<dbReference type="SUPFAM" id="SSF53474">
    <property type="entry name" value="alpha/beta-Hydrolases"/>
    <property type="match status" value="1"/>
</dbReference>
<dbReference type="Gene3D" id="3.30.300.30">
    <property type="match status" value="1"/>
</dbReference>
<keyword evidence="6" id="KW-0045">Antibiotic biosynthesis</keyword>
<dbReference type="InterPro" id="IPR045851">
    <property type="entry name" value="AMP-bd_C_sf"/>
</dbReference>
<comment type="similarity">
    <text evidence="2">Belongs to the ATP-dependent AMP-binding enzyme family.</text>
</comment>
<dbReference type="GO" id="GO:0043041">
    <property type="term" value="P:amino acid activation for nonribosomal peptide biosynthetic process"/>
    <property type="evidence" value="ECO:0007669"/>
    <property type="project" value="TreeGrafter"/>
</dbReference>
<dbReference type="Gene3D" id="3.40.50.12780">
    <property type="entry name" value="N-terminal domain of ligase-like"/>
    <property type="match status" value="1"/>
</dbReference>
<dbReference type="PROSITE" id="PS50075">
    <property type="entry name" value="CARRIER"/>
    <property type="match status" value="1"/>
</dbReference>
<keyword evidence="3" id="KW-0596">Phosphopantetheine</keyword>
<evidence type="ECO:0000259" key="7">
    <source>
        <dbReference type="PROSITE" id="PS50075"/>
    </source>
</evidence>
<dbReference type="SUPFAM" id="SSF47336">
    <property type="entry name" value="ACP-like"/>
    <property type="match status" value="1"/>
</dbReference>
<dbReference type="EMBL" id="PYHP01000033">
    <property type="protein sequence ID" value="PUA38769.1"/>
    <property type="molecule type" value="Genomic_DNA"/>
</dbReference>
<dbReference type="GO" id="GO:0017000">
    <property type="term" value="P:antibiotic biosynthetic process"/>
    <property type="evidence" value="ECO:0007669"/>
    <property type="project" value="UniProtKB-KW"/>
</dbReference>
<dbReference type="PANTHER" id="PTHR45527:SF1">
    <property type="entry name" value="FATTY ACID SYNTHASE"/>
    <property type="match status" value="1"/>
</dbReference>
<dbReference type="InterPro" id="IPR020802">
    <property type="entry name" value="TesA-like"/>
</dbReference>
<dbReference type="PANTHER" id="PTHR45527">
    <property type="entry name" value="NONRIBOSOMAL PEPTIDE SYNTHETASE"/>
    <property type="match status" value="1"/>
</dbReference>
<evidence type="ECO:0000256" key="5">
    <source>
        <dbReference type="ARBA" id="ARBA00022737"/>
    </source>
</evidence>
<dbReference type="Pfam" id="PF00550">
    <property type="entry name" value="PP-binding"/>
    <property type="match status" value="1"/>
</dbReference>
<keyword evidence="5" id="KW-0677">Repeat</keyword>
<dbReference type="InterPro" id="IPR025110">
    <property type="entry name" value="AMP-bd_C"/>
</dbReference>
<dbReference type="SUPFAM" id="SSF56801">
    <property type="entry name" value="Acetyl-CoA synthetase-like"/>
    <property type="match status" value="1"/>
</dbReference>
<dbReference type="InterPro" id="IPR009081">
    <property type="entry name" value="PP-bd_ACP"/>
</dbReference>
<organism evidence="8 9">
    <name type="scientific">Paenibacillus elgii</name>
    <dbReference type="NCBI Taxonomy" id="189691"/>
    <lineage>
        <taxon>Bacteria</taxon>
        <taxon>Bacillati</taxon>
        <taxon>Bacillota</taxon>
        <taxon>Bacilli</taxon>
        <taxon>Bacillales</taxon>
        <taxon>Paenibacillaceae</taxon>
        <taxon>Paenibacillus</taxon>
    </lineage>
</organism>
<dbReference type="GO" id="GO:0031177">
    <property type="term" value="F:phosphopantetheine binding"/>
    <property type="evidence" value="ECO:0007669"/>
    <property type="project" value="TreeGrafter"/>
</dbReference>
<protein>
    <recommendedName>
        <fullName evidence="7">Carrier domain-containing protein</fullName>
    </recommendedName>
</protein>
<dbReference type="InterPro" id="IPR036736">
    <property type="entry name" value="ACP-like_sf"/>
</dbReference>
<evidence type="ECO:0000256" key="3">
    <source>
        <dbReference type="ARBA" id="ARBA00022450"/>
    </source>
</evidence>
<dbReference type="FunFam" id="3.30.300.30:FF:000010">
    <property type="entry name" value="Enterobactin synthetase component F"/>
    <property type="match status" value="1"/>
</dbReference>
<evidence type="ECO:0000256" key="1">
    <source>
        <dbReference type="ARBA" id="ARBA00001957"/>
    </source>
</evidence>
<dbReference type="Pfam" id="PF00975">
    <property type="entry name" value="Thioesterase"/>
    <property type="match status" value="1"/>
</dbReference>
<dbReference type="Gene3D" id="1.10.1200.10">
    <property type="entry name" value="ACP-like"/>
    <property type="match status" value="1"/>
</dbReference>
<dbReference type="PROSITE" id="PS00012">
    <property type="entry name" value="PHOSPHOPANTETHEINE"/>
    <property type="match status" value="1"/>
</dbReference>
<evidence type="ECO:0000256" key="4">
    <source>
        <dbReference type="ARBA" id="ARBA00022553"/>
    </source>
</evidence>
<dbReference type="InterPro" id="IPR001031">
    <property type="entry name" value="Thioesterase"/>
</dbReference>
<dbReference type="AlphaFoldDB" id="A0A2T6G3M4"/>
<feature type="domain" description="Carrier" evidence="7">
    <location>
        <begin position="194"/>
        <end position="269"/>
    </location>
</feature>
<dbReference type="Gene3D" id="1.10.287.490">
    <property type="entry name" value="Helix hairpin bin"/>
    <property type="match status" value="1"/>
</dbReference>
<comment type="cofactor">
    <cofactor evidence="1">
        <name>pantetheine 4'-phosphate</name>
        <dbReference type="ChEBI" id="CHEBI:47942"/>
    </cofactor>
</comment>
<dbReference type="Proteomes" id="UP000244184">
    <property type="component" value="Unassembled WGS sequence"/>
</dbReference>
<sequence>MPIGKPIDNIRLYIIGEGNQGLQPVGVAGELCIAGVGLARGYLNRAELTEEKFVNHPLVPGERIYRTGDLARWLPDGNIEYLGRIDHQVKIRGYRIELGEIEAQLLKLAPVQQAVVIAREDGSGQKQLCAYIVAEQQMTVSELRGELSRELPGYMIPSYFVQLEQMPLSANGKLDRKALPAPEGSVPTGTEYVAPRTAAEAQLVEIWQEVLGVGKVGIRDNFFEIGGHSLKVLQLLTQVHSVIGVNLPLHTVFNMPTIEEMAREISKHRFEEEYGNDESEIIRLNEHGPVNMFCFPPVSGYSIVYHEMAKQLENHCVVYGMEFIGDRFHGEELLTQYVESIINIQPKGPYILLGYSLGGNLAFEVAKAMEQRGYSVSDIVMFDSYRRTDKIERLLKEIDSEVEDALNEFSEQYLFTPSIREKVKNKMYAYLTYKNELVNMGTVQANIHALIADGSVAGTAALGDTLLWKSSSLANYTEYDIVGNHDELLSTGFIEENVKVLRLIVNGIISKTLTSNP</sequence>
<dbReference type="InterPro" id="IPR042099">
    <property type="entry name" value="ANL_N_sf"/>
</dbReference>
<reference evidence="8 9" key="1">
    <citation type="submission" date="2018-03" db="EMBL/GenBank/DDBJ databases">
        <title>Genome sequence of Paenibacillus elgii strain AC13 an antimicrobial compound producing bacteria.</title>
        <authorList>
            <person name="Kurokawa A.S."/>
            <person name="Araujo J.F."/>
            <person name="Costa R.A."/>
            <person name="Ortega D.B."/>
            <person name="Pires A.S."/>
            <person name="Pappas G.J.Jr."/>
            <person name="Franco O.L."/>
            <person name="Barreto C."/>
            <person name="Magalhaes B.S."/>
            <person name="Kruger R.H."/>
        </authorList>
    </citation>
    <scope>NUCLEOTIDE SEQUENCE [LARGE SCALE GENOMIC DNA]</scope>
    <source>
        <strain evidence="8 9">AC13</strain>
    </source>
</reference>
<evidence type="ECO:0000313" key="9">
    <source>
        <dbReference type="Proteomes" id="UP000244184"/>
    </source>
</evidence>
<dbReference type="Gene3D" id="3.40.50.1820">
    <property type="entry name" value="alpha/beta hydrolase"/>
    <property type="match status" value="1"/>
</dbReference>
<dbReference type="SMART" id="SM00824">
    <property type="entry name" value="PKS_TE"/>
    <property type="match status" value="1"/>
</dbReference>
<comment type="caution">
    <text evidence="8">The sequence shown here is derived from an EMBL/GenBank/DDBJ whole genome shotgun (WGS) entry which is preliminary data.</text>
</comment>
<keyword evidence="4" id="KW-0597">Phosphoprotein</keyword>
<gene>
    <name evidence="8" type="ORF">C8Z91_14365</name>
</gene>